<dbReference type="PANTHER" id="PTHR22427">
    <property type="entry name" value="GH15728P"/>
    <property type="match status" value="1"/>
</dbReference>
<evidence type="ECO:0000256" key="1">
    <source>
        <dbReference type="SAM" id="MobiDB-lite"/>
    </source>
</evidence>
<feature type="compositionally biased region" description="Low complexity" evidence="1">
    <location>
        <begin position="66"/>
        <end position="75"/>
    </location>
</feature>
<accession>A0AAV7S1R2</accession>
<name>A0AAV7S1R2_PLEWA</name>
<feature type="compositionally biased region" description="Acidic residues" evidence="1">
    <location>
        <begin position="83"/>
        <end position="95"/>
    </location>
</feature>
<gene>
    <name evidence="2" type="ORF">NDU88_009913</name>
</gene>
<feature type="region of interest" description="Disordered" evidence="1">
    <location>
        <begin position="62"/>
        <end position="100"/>
    </location>
</feature>
<feature type="compositionally biased region" description="Acidic residues" evidence="1">
    <location>
        <begin position="1"/>
        <end position="13"/>
    </location>
</feature>
<proteinExistence type="predicted"/>
<dbReference type="EMBL" id="JANPWB010000009">
    <property type="protein sequence ID" value="KAJ1157198.1"/>
    <property type="molecule type" value="Genomic_DNA"/>
</dbReference>
<sequence length="166" mass="18353">MADHDFDSEELDEDSKSLAGQVLSEVSPKGMHSTETLANHEHSEMPFVDDWGLETCILHHKQSPESDSASATTSSDDIKPWSEDYDAGGSQDDDGSNERGISKCSTMLCHDFLGRNSSDTSTPEELKVYNNSLRIEVKMRSAENGSEESRDCREEGRMAEKKTSVS</sequence>
<protein>
    <submittedName>
        <fullName evidence="2">Uncharacterized protein</fullName>
    </submittedName>
</protein>
<comment type="caution">
    <text evidence="2">The sequence shown here is derived from an EMBL/GenBank/DDBJ whole genome shotgun (WGS) entry which is preliminary data.</text>
</comment>
<feature type="region of interest" description="Disordered" evidence="1">
    <location>
        <begin position="1"/>
        <end position="45"/>
    </location>
</feature>
<dbReference type="AlphaFoldDB" id="A0AAV7S1R2"/>
<dbReference type="Proteomes" id="UP001066276">
    <property type="component" value="Chromosome 5"/>
</dbReference>
<organism evidence="2 3">
    <name type="scientific">Pleurodeles waltl</name>
    <name type="common">Iberian ribbed newt</name>
    <dbReference type="NCBI Taxonomy" id="8319"/>
    <lineage>
        <taxon>Eukaryota</taxon>
        <taxon>Metazoa</taxon>
        <taxon>Chordata</taxon>
        <taxon>Craniata</taxon>
        <taxon>Vertebrata</taxon>
        <taxon>Euteleostomi</taxon>
        <taxon>Amphibia</taxon>
        <taxon>Batrachia</taxon>
        <taxon>Caudata</taxon>
        <taxon>Salamandroidea</taxon>
        <taxon>Salamandridae</taxon>
        <taxon>Pleurodelinae</taxon>
        <taxon>Pleurodeles</taxon>
    </lineage>
</organism>
<feature type="region of interest" description="Disordered" evidence="1">
    <location>
        <begin position="140"/>
        <end position="166"/>
    </location>
</feature>
<keyword evidence="3" id="KW-1185">Reference proteome</keyword>
<dbReference type="PANTHER" id="PTHR22427:SF2">
    <property type="entry name" value="BTB_POZ DOMAIN-CONTAINING PROTEIN 8"/>
    <property type="match status" value="1"/>
</dbReference>
<reference evidence="2" key="1">
    <citation type="journal article" date="2022" name="bioRxiv">
        <title>Sequencing and chromosome-scale assembly of the giantPleurodeles waltlgenome.</title>
        <authorList>
            <person name="Brown T."/>
            <person name="Elewa A."/>
            <person name="Iarovenko S."/>
            <person name="Subramanian E."/>
            <person name="Araus A.J."/>
            <person name="Petzold A."/>
            <person name="Susuki M."/>
            <person name="Suzuki K.-i.T."/>
            <person name="Hayashi T."/>
            <person name="Toyoda A."/>
            <person name="Oliveira C."/>
            <person name="Osipova E."/>
            <person name="Leigh N.D."/>
            <person name="Simon A."/>
            <person name="Yun M.H."/>
        </authorList>
    </citation>
    <scope>NUCLEOTIDE SEQUENCE</scope>
    <source>
        <strain evidence="2">20211129_DDA</strain>
        <tissue evidence="2">Liver</tissue>
    </source>
</reference>
<evidence type="ECO:0000313" key="2">
    <source>
        <dbReference type="EMBL" id="KAJ1157198.1"/>
    </source>
</evidence>
<evidence type="ECO:0000313" key="3">
    <source>
        <dbReference type="Proteomes" id="UP001066276"/>
    </source>
</evidence>